<dbReference type="GO" id="GO:0048306">
    <property type="term" value="F:calcium-dependent protein binding"/>
    <property type="evidence" value="ECO:0007669"/>
    <property type="project" value="TreeGrafter"/>
</dbReference>
<dbReference type="Pfam" id="PF13202">
    <property type="entry name" value="EF-hand_5"/>
    <property type="match status" value="2"/>
</dbReference>
<feature type="compositionally biased region" description="Low complexity" evidence="4">
    <location>
        <begin position="180"/>
        <end position="193"/>
    </location>
</feature>
<dbReference type="GO" id="GO:0005509">
    <property type="term" value="F:calcium ion binding"/>
    <property type="evidence" value="ECO:0007669"/>
    <property type="project" value="InterPro"/>
</dbReference>
<feature type="domain" description="EF-hand" evidence="5">
    <location>
        <begin position="132"/>
        <end position="167"/>
    </location>
</feature>
<feature type="region of interest" description="Disordered" evidence="4">
    <location>
        <begin position="176"/>
        <end position="237"/>
    </location>
</feature>
<proteinExistence type="predicted"/>
<evidence type="ECO:0000259" key="5">
    <source>
        <dbReference type="PROSITE" id="PS50222"/>
    </source>
</evidence>
<evidence type="ECO:0000313" key="6">
    <source>
        <dbReference type="Ensembl" id="ENSDLAP00005031219.2"/>
    </source>
</evidence>
<dbReference type="GO" id="GO:0048471">
    <property type="term" value="C:perinuclear region of cytoplasm"/>
    <property type="evidence" value="ECO:0007669"/>
    <property type="project" value="TreeGrafter"/>
</dbReference>
<dbReference type="SMART" id="SM00054">
    <property type="entry name" value="EFh"/>
    <property type="match status" value="2"/>
</dbReference>
<keyword evidence="2" id="KW-0106">Calcium</keyword>
<dbReference type="Proteomes" id="UP000694389">
    <property type="component" value="Unassembled WGS sequence"/>
</dbReference>
<dbReference type="GO" id="GO:0005615">
    <property type="term" value="C:extracellular space"/>
    <property type="evidence" value="ECO:0007669"/>
    <property type="project" value="TreeGrafter"/>
</dbReference>
<dbReference type="InterPro" id="IPR018247">
    <property type="entry name" value="EF_Hand_1_Ca_BS"/>
</dbReference>
<dbReference type="GO" id="GO:0046914">
    <property type="term" value="F:transition metal ion binding"/>
    <property type="evidence" value="ECO:0007669"/>
    <property type="project" value="InterPro"/>
</dbReference>
<dbReference type="PANTHER" id="PTHR11639:SF130">
    <property type="entry name" value="PROTEIN S100-A11"/>
    <property type="match status" value="1"/>
</dbReference>
<reference evidence="6" key="2">
    <citation type="submission" date="2025-09" db="UniProtKB">
        <authorList>
            <consortium name="Ensembl"/>
        </authorList>
    </citation>
    <scope>IDENTIFICATION</scope>
</reference>
<keyword evidence="3" id="KW-0175">Coiled coil</keyword>
<dbReference type="AlphaFoldDB" id="A0A8C4GSZ8"/>
<keyword evidence="7" id="KW-1185">Reference proteome</keyword>
<dbReference type="GeneTree" id="ENSGT00940000168219"/>
<keyword evidence="1" id="KW-0479">Metal-binding</keyword>
<evidence type="ECO:0000256" key="1">
    <source>
        <dbReference type="ARBA" id="ARBA00022723"/>
    </source>
</evidence>
<evidence type="ECO:0000313" key="7">
    <source>
        <dbReference type="Proteomes" id="UP000694389"/>
    </source>
</evidence>
<dbReference type="InterPro" id="IPR013787">
    <property type="entry name" value="S100_Ca-bd_sub"/>
</dbReference>
<dbReference type="SMART" id="SM01394">
    <property type="entry name" value="S_100"/>
    <property type="match status" value="2"/>
</dbReference>
<feature type="domain" description="EF-hand" evidence="5">
    <location>
        <begin position="46"/>
        <end position="81"/>
    </location>
</feature>
<accession>A0A8C4GSZ8</accession>
<dbReference type="PROSITE" id="PS50222">
    <property type="entry name" value="EF_HAND_2"/>
    <property type="match status" value="2"/>
</dbReference>
<dbReference type="PROSITE" id="PS00018">
    <property type="entry name" value="EF_HAND_1"/>
    <property type="match status" value="2"/>
</dbReference>
<dbReference type="Ensembl" id="ENSDLAT00005033344.2">
    <property type="protein sequence ID" value="ENSDLAP00005031219.2"/>
    <property type="gene ID" value="ENSDLAG00005014073.2"/>
</dbReference>
<dbReference type="PANTHER" id="PTHR11639">
    <property type="entry name" value="S100 CALCIUM-BINDING PROTEIN"/>
    <property type="match status" value="1"/>
</dbReference>
<evidence type="ECO:0000256" key="3">
    <source>
        <dbReference type="SAM" id="Coils"/>
    </source>
</evidence>
<evidence type="ECO:0000256" key="4">
    <source>
        <dbReference type="SAM" id="MobiDB-lite"/>
    </source>
</evidence>
<reference evidence="6" key="1">
    <citation type="submission" date="2025-08" db="UniProtKB">
        <authorList>
            <consortium name="Ensembl"/>
        </authorList>
    </citation>
    <scope>IDENTIFICATION</scope>
</reference>
<dbReference type="Pfam" id="PF01023">
    <property type="entry name" value="S_100"/>
    <property type="match status" value="2"/>
</dbReference>
<dbReference type="InterPro" id="IPR034325">
    <property type="entry name" value="S-100_dom"/>
</dbReference>
<dbReference type="InterPro" id="IPR002048">
    <property type="entry name" value="EF_hand_dom"/>
</dbReference>
<name>A0A8C4GSZ8_DICLA</name>
<dbReference type="SUPFAM" id="SSF47473">
    <property type="entry name" value="EF-hand"/>
    <property type="match status" value="2"/>
</dbReference>
<feature type="compositionally biased region" description="Basic and acidic residues" evidence="4">
    <location>
        <begin position="194"/>
        <end position="237"/>
    </location>
</feature>
<organism evidence="6 7">
    <name type="scientific">Dicentrarchus labrax</name>
    <name type="common">European seabass</name>
    <name type="synonym">Morone labrax</name>
    <dbReference type="NCBI Taxonomy" id="13489"/>
    <lineage>
        <taxon>Eukaryota</taxon>
        <taxon>Metazoa</taxon>
        <taxon>Chordata</taxon>
        <taxon>Craniata</taxon>
        <taxon>Vertebrata</taxon>
        <taxon>Euteleostomi</taxon>
        <taxon>Actinopterygii</taxon>
        <taxon>Neopterygii</taxon>
        <taxon>Teleostei</taxon>
        <taxon>Neoteleostei</taxon>
        <taxon>Acanthomorphata</taxon>
        <taxon>Eupercaria</taxon>
        <taxon>Moronidae</taxon>
        <taxon>Dicentrarchus</taxon>
    </lineage>
</organism>
<protein>
    <submittedName>
        <fullName evidence="6">S100 calcium binding protein U</fullName>
    </submittedName>
</protein>
<sequence length="326" mass="34711">MEAAICTLVTQFKTYAGKDGSSSTLSKDEFHNLVTSQLPNYVKNASDPGAIEQLMSSLDENNDGELTFSEFWQLIGKLASKQGGFKTGVMEAAIQTLVKVFLKSAKGKESLGKKEFQGLVKNQLSNILSDTDSKEAVNNMGQGLDADQDGKVGFEEYMKLVGYLAVSLSDQRNLAKEESAQNSASGQVAQSSAQDKEEKKPEANAGAKEEAKPEANVEAKAEATAEVKAEANADRKVELKVEANADPKVELKVDAKAEGATMPEAAKVEENPAAAAVVAAVEESASAVEVAVKEVVEETEKVEEDAEKLAAAVEEEVEKKIEEATS</sequence>
<evidence type="ECO:0000256" key="2">
    <source>
        <dbReference type="ARBA" id="ARBA00022837"/>
    </source>
</evidence>
<dbReference type="CDD" id="cd00213">
    <property type="entry name" value="S-100"/>
    <property type="match status" value="1"/>
</dbReference>
<dbReference type="Gene3D" id="1.10.238.10">
    <property type="entry name" value="EF-hand"/>
    <property type="match status" value="2"/>
</dbReference>
<feature type="coiled-coil region" evidence="3">
    <location>
        <begin position="292"/>
        <end position="323"/>
    </location>
</feature>
<dbReference type="InterPro" id="IPR011992">
    <property type="entry name" value="EF-hand-dom_pair"/>
</dbReference>